<dbReference type="Gene3D" id="3.40.1550.10">
    <property type="entry name" value="CheC-like"/>
    <property type="match status" value="1"/>
</dbReference>
<gene>
    <name evidence="10" type="primary">fliN</name>
    <name evidence="10" type="ORF">H0A61_02276</name>
</gene>
<dbReference type="SUPFAM" id="SSF103039">
    <property type="entry name" value="CheC-like"/>
    <property type="match status" value="1"/>
</dbReference>
<name>A0A8A0RNB1_9FIRM</name>
<dbReference type="AlphaFoldDB" id="A0A8A0RNB1"/>
<dbReference type="PRINTS" id="PR00956">
    <property type="entry name" value="FLGMOTORFLIN"/>
</dbReference>
<dbReference type="GO" id="GO:0006935">
    <property type="term" value="P:chemotaxis"/>
    <property type="evidence" value="ECO:0007669"/>
    <property type="project" value="UniProtKB-KW"/>
</dbReference>
<proteinExistence type="inferred from homology"/>
<evidence type="ECO:0000259" key="9">
    <source>
        <dbReference type="Pfam" id="PF04509"/>
    </source>
</evidence>
<keyword evidence="4" id="KW-0145">Chemotaxis</keyword>
<dbReference type="GO" id="GO:0071973">
    <property type="term" value="P:bacterial-type flagellum-dependent cell motility"/>
    <property type="evidence" value="ECO:0007669"/>
    <property type="project" value="InterPro"/>
</dbReference>
<dbReference type="Proteomes" id="UP000662904">
    <property type="component" value="Chromosome"/>
</dbReference>
<dbReference type="InterPro" id="IPR028976">
    <property type="entry name" value="CheC-like_sf"/>
</dbReference>
<dbReference type="SUPFAM" id="SSF101801">
    <property type="entry name" value="Surface presentation of antigens (SPOA)"/>
    <property type="match status" value="1"/>
</dbReference>
<keyword evidence="10" id="KW-0966">Cell projection</keyword>
<feature type="region of interest" description="Disordered" evidence="7">
    <location>
        <begin position="230"/>
        <end position="256"/>
    </location>
</feature>
<evidence type="ECO:0000256" key="2">
    <source>
        <dbReference type="ARBA" id="ARBA00009226"/>
    </source>
</evidence>
<evidence type="ECO:0000256" key="5">
    <source>
        <dbReference type="ARBA" id="ARBA00022779"/>
    </source>
</evidence>
<dbReference type="InterPro" id="IPR051469">
    <property type="entry name" value="FliN/MopA/SpaO"/>
</dbReference>
<dbReference type="NCBIfam" id="NF005995">
    <property type="entry name" value="PRK08119.1"/>
    <property type="match status" value="1"/>
</dbReference>
<evidence type="ECO:0000256" key="4">
    <source>
        <dbReference type="ARBA" id="ARBA00022500"/>
    </source>
</evidence>
<feature type="domain" description="Flagellar motor switch protein FliN-like C-terminal" evidence="8">
    <location>
        <begin position="285"/>
        <end position="355"/>
    </location>
</feature>
<evidence type="ECO:0000313" key="10">
    <source>
        <dbReference type="EMBL" id="QSQ09895.1"/>
    </source>
</evidence>
<evidence type="ECO:0000256" key="6">
    <source>
        <dbReference type="ARBA" id="ARBA00023136"/>
    </source>
</evidence>
<dbReference type="InterPro" id="IPR001543">
    <property type="entry name" value="FliN-like_C"/>
</dbReference>
<comment type="subcellular location">
    <subcellularLocation>
        <location evidence="1">Cell membrane</location>
        <topology evidence="1">Peripheral membrane protein</topology>
        <orientation evidence="1">Cytoplasmic side</orientation>
    </subcellularLocation>
</comment>
<protein>
    <submittedName>
        <fullName evidence="10">Flagellar motor switch protein FliN</fullName>
    </submittedName>
</protein>
<dbReference type="InterPro" id="IPR036429">
    <property type="entry name" value="SpoA-like_sf"/>
</dbReference>
<accession>A0A8A0RNB1</accession>
<evidence type="ECO:0000256" key="1">
    <source>
        <dbReference type="ARBA" id="ARBA00004413"/>
    </source>
</evidence>
<dbReference type="GO" id="GO:0005886">
    <property type="term" value="C:plasma membrane"/>
    <property type="evidence" value="ECO:0007669"/>
    <property type="project" value="UniProtKB-SubCell"/>
</dbReference>
<dbReference type="Pfam" id="PF01052">
    <property type="entry name" value="FliMN_C"/>
    <property type="match status" value="1"/>
</dbReference>
<dbReference type="PANTHER" id="PTHR43484">
    <property type="match status" value="1"/>
</dbReference>
<dbReference type="PANTHER" id="PTHR43484:SF1">
    <property type="entry name" value="FLAGELLAR MOTOR SWITCH PROTEIN FLIN"/>
    <property type="match status" value="1"/>
</dbReference>
<comment type="similarity">
    <text evidence="2">Belongs to the FliN/MopA/SpaO family.</text>
</comment>
<dbReference type="Gene3D" id="2.30.330.10">
    <property type="entry name" value="SpoA-like"/>
    <property type="match status" value="1"/>
</dbReference>
<dbReference type="GO" id="GO:0009425">
    <property type="term" value="C:bacterial-type flagellum basal body"/>
    <property type="evidence" value="ECO:0007669"/>
    <property type="project" value="InterPro"/>
</dbReference>
<sequence length="365" mass="40634">MDMNEKDMLSQEEIDALLNNDIDTNDVEANYVNEEEKDALGEIGNISMGASATTLYTILGKRVRITTPKVVTTTVKQLREDYPIPFVSVEVRYTHGIKGTNILIIKETDAKIIADLMMGGDGRNVDSVELDEIRFSAISEAMNQMMGAAATSMSTVFKTDINISPPTLKLINLSNEAEKIGAFNADEEIVRVSFKMEVENLIKSEIMQLIPVPFAKQMVRNLMFKESEEISFQSKTEPQTEKKYQETGEVSDEGFNNSTNIPVKPVRFDNLQDRSASVSNNKIDLLMDIPLEVTVELGRTSKLIKDILKLGPGSIIELEKLAGEPVDILVNGKFIAKGEVVVIDENFGVRITEIIKPIERINNLQ</sequence>
<dbReference type="NCBIfam" id="TIGR02480">
    <property type="entry name" value="fliN"/>
    <property type="match status" value="1"/>
</dbReference>
<feature type="domain" description="CheC-like protein" evidence="9">
    <location>
        <begin position="35"/>
        <end position="71"/>
    </location>
</feature>
<dbReference type="RefSeq" id="WP_206707228.1">
    <property type="nucleotide sequence ID" value="NZ_CP059066.1"/>
</dbReference>
<evidence type="ECO:0000259" key="8">
    <source>
        <dbReference type="Pfam" id="PF01052"/>
    </source>
</evidence>
<dbReference type="KEGG" id="kme:H0A61_02276"/>
<dbReference type="EMBL" id="CP059066">
    <property type="protein sequence ID" value="QSQ09895.1"/>
    <property type="molecule type" value="Genomic_DNA"/>
</dbReference>
<keyword evidence="5" id="KW-0283">Flagellar rotation</keyword>
<dbReference type="CDD" id="cd17907">
    <property type="entry name" value="FliY_FliN-Y"/>
    <property type="match status" value="1"/>
</dbReference>
<dbReference type="GO" id="GO:0003774">
    <property type="term" value="F:cytoskeletal motor activity"/>
    <property type="evidence" value="ECO:0007669"/>
    <property type="project" value="InterPro"/>
</dbReference>
<feature type="domain" description="CheC-like protein" evidence="9">
    <location>
        <begin position="136"/>
        <end position="169"/>
    </location>
</feature>
<keyword evidence="10" id="KW-0282">Flagellum</keyword>
<evidence type="ECO:0000256" key="7">
    <source>
        <dbReference type="SAM" id="MobiDB-lite"/>
    </source>
</evidence>
<dbReference type="GO" id="GO:0016787">
    <property type="term" value="F:hydrolase activity"/>
    <property type="evidence" value="ECO:0007669"/>
    <property type="project" value="InterPro"/>
</dbReference>
<keyword evidence="10" id="KW-0969">Cilium</keyword>
<keyword evidence="6" id="KW-0472">Membrane</keyword>
<keyword evidence="11" id="KW-1185">Reference proteome</keyword>
<reference evidence="10" key="1">
    <citation type="submission" date="2020-07" db="EMBL/GenBank/DDBJ databases">
        <title>Koleobacter methoxysyntrophicus gen. nov., sp. nov., a novel anaerobic bacterium isolated from deep subsurface oil field and proposal of Koleobacterales ord. nov. in the phylum Firmicutes.</title>
        <authorList>
            <person name="Sakamoto S."/>
            <person name="Tamaki H."/>
        </authorList>
    </citation>
    <scope>NUCLEOTIDE SEQUENCE</scope>
    <source>
        <strain evidence="10">NRmbB1</strain>
    </source>
</reference>
<dbReference type="InterPro" id="IPR012826">
    <property type="entry name" value="FliN"/>
</dbReference>
<dbReference type="InterPro" id="IPR007597">
    <property type="entry name" value="CheC"/>
</dbReference>
<dbReference type="InterPro" id="IPR001172">
    <property type="entry name" value="FliN_T3SS_HrcQb"/>
</dbReference>
<organism evidence="10 11">
    <name type="scientific">Koleobacter methoxysyntrophicus</name>
    <dbReference type="NCBI Taxonomy" id="2751313"/>
    <lineage>
        <taxon>Bacteria</taxon>
        <taxon>Bacillati</taxon>
        <taxon>Bacillota</taxon>
        <taxon>Clostridia</taxon>
        <taxon>Koleobacterales</taxon>
        <taxon>Koleobacteraceae</taxon>
        <taxon>Koleobacter</taxon>
    </lineage>
</organism>
<evidence type="ECO:0000313" key="11">
    <source>
        <dbReference type="Proteomes" id="UP000662904"/>
    </source>
</evidence>
<evidence type="ECO:0000256" key="3">
    <source>
        <dbReference type="ARBA" id="ARBA00022475"/>
    </source>
</evidence>
<dbReference type="Pfam" id="PF04509">
    <property type="entry name" value="CheC"/>
    <property type="match status" value="2"/>
</dbReference>
<keyword evidence="3" id="KW-1003">Cell membrane</keyword>